<accession>A0AAF1C268</accession>
<dbReference type="AlphaFoldDB" id="A0AAF1C268"/>
<sequence length="214" mass="24501">MIVDDFVRYTVPFIDMHRSPADLCESLLSARIAPDGFAPTPLKLVQWAWEIARRAGLSRYEARALKSLSLLRMDEDDYSTAMNWMAHVGIKNVQLLQPVRRPNRVLRRLGVKGSREALPTFPGFAERWQNRDGDPFVRAVRKFLSGEADARSFVDAYCELWNSDPQRDSDERGDILGRLYDHLFGITDLDAVDDNELQDYVAALTWIGLERAWG</sequence>
<proteinExistence type="predicted"/>
<dbReference type="RefSeq" id="WP_319155931.1">
    <property type="nucleotide sequence ID" value="NZ_CP138359.1"/>
</dbReference>
<dbReference type="EMBL" id="CP138359">
    <property type="protein sequence ID" value="WPF81439.1"/>
    <property type="molecule type" value="Genomic_DNA"/>
</dbReference>
<evidence type="ECO:0000313" key="2">
    <source>
        <dbReference type="Proteomes" id="UP001304340"/>
    </source>
</evidence>
<keyword evidence="2" id="KW-1185">Reference proteome</keyword>
<dbReference type="Proteomes" id="UP001304340">
    <property type="component" value="Chromosome"/>
</dbReference>
<organism evidence="1 2">
    <name type="scientific">Sanguibacter biliveldensis</name>
    <dbReference type="NCBI Taxonomy" id="3030830"/>
    <lineage>
        <taxon>Bacteria</taxon>
        <taxon>Bacillati</taxon>
        <taxon>Actinomycetota</taxon>
        <taxon>Actinomycetes</taxon>
        <taxon>Micrococcales</taxon>
        <taxon>Sanguibacteraceae</taxon>
        <taxon>Sanguibacter</taxon>
    </lineage>
</organism>
<protein>
    <submittedName>
        <fullName evidence="1">Uncharacterized protein</fullName>
    </submittedName>
</protein>
<gene>
    <name evidence="1" type="ORF">SANBI_002735</name>
</gene>
<name>A0AAF1C268_9MICO</name>
<reference evidence="2" key="1">
    <citation type="submission" date="2023-11" db="EMBL/GenBank/DDBJ databases">
        <authorList>
            <person name="Helweg L.P."/>
            <person name="Kiel A."/>
            <person name="Hitz F."/>
            <person name="Ruckert-Reed C."/>
            <person name="Busche T."/>
            <person name="Kaltschmidt B."/>
            <person name="Kaltschmidt C."/>
        </authorList>
    </citation>
    <scope>NUCLEOTIDE SEQUENCE [LARGE SCALE GENOMIC DNA]</scope>
    <source>
        <strain evidence="2">4.1</strain>
    </source>
</reference>
<evidence type="ECO:0000313" key="1">
    <source>
        <dbReference type="EMBL" id="WPF81439.1"/>
    </source>
</evidence>
<dbReference type="KEGG" id="sbil:SANBI_002735"/>